<dbReference type="Pfam" id="PF13701">
    <property type="entry name" value="DDE_Tnp_1_4"/>
    <property type="match status" value="1"/>
</dbReference>
<dbReference type="InterPro" id="IPR025668">
    <property type="entry name" value="Tnp_DDE_dom"/>
</dbReference>
<organism evidence="2 3">
    <name type="scientific">Natronomicrosphaera hydrolytica</name>
    <dbReference type="NCBI Taxonomy" id="3242702"/>
    <lineage>
        <taxon>Bacteria</taxon>
        <taxon>Pseudomonadati</taxon>
        <taxon>Planctomycetota</taxon>
        <taxon>Phycisphaerae</taxon>
        <taxon>Phycisphaerales</taxon>
        <taxon>Phycisphaeraceae</taxon>
        <taxon>Natronomicrosphaera</taxon>
    </lineage>
</organism>
<evidence type="ECO:0000313" key="3">
    <source>
        <dbReference type="Proteomes" id="UP001575105"/>
    </source>
</evidence>
<reference evidence="2 3" key="1">
    <citation type="submission" date="2024-08" db="EMBL/GenBank/DDBJ databases">
        <title>Whole-genome sequencing of halo(alkali)philic microorganisms from hypersaline lakes.</title>
        <authorList>
            <person name="Sorokin D.Y."/>
            <person name="Merkel A.Y."/>
            <person name="Messina E."/>
            <person name="Yakimov M."/>
        </authorList>
    </citation>
    <scope>NUCLEOTIDE SEQUENCE [LARGE SCALE GENOMIC DNA]</scope>
    <source>
        <strain evidence="2 3">AB-hyl4</strain>
    </source>
</reference>
<comment type="caution">
    <text evidence="2">The sequence shown here is derived from an EMBL/GenBank/DDBJ whole genome shotgun (WGS) entry which is preliminary data.</text>
</comment>
<evidence type="ECO:0000313" key="2">
    <source>
        <dbReference type="EMBL" id="MFA9480027.1"/>
    </source>
</evidence>
<accession>A0ABV4UAV6</accession>
<name>A0ABV4UAV6_9BACT</name>
<sequence length="241" mass="27520">MSQQTVGQLTFEFLPHSPVVVQSHSGQISTDAGLLPIRQFDQRWCYTQRLAACLKQVAQPLMDKAQRRYDHTGVKQRLFMRFRYAAESWPHERTVIAKAECHAGGTNLRFVITSLDVPGKRQVRQTYDDYVQRGESEQRMDELKNGLHADRLSCHRFKANFLRLLLHTAAFNLLNALRDHAGLPTLLRRAQPGTWRSHVIKVAATIVQTTRRVLVSLAAQWPFAHLNHAVSRRALQSLPAP</sequence>
<protein>
    <submittedName>
        <fullName evidence="2">Transposase</fullName>
    </submittedName>
</protein>
<feature type="domain" description="Transposase DDE" evidence="1">
    <location>
        <begin position="54"/>
        <end position="233"/>
    </location>
</feature>
<dbReference type="EMBL" id="JBGUBD010000014">
    <property type="protein sequence ID" value="MFA9480027.1"/>
    <property type="molecule type" value="Genomic_DNA"/>
</dbReference>
<dbReference type="Proteomes" id="UP001575105">
    <property type="component" value="Unassembled WGS sequence"/>
</dbReference>
<dbReference type="RefSeq" id="WP_425346952.1">
    <property type="nucleotide sequence ID" value="NZ_JBGUBD010000014.1"/>
</dbReference>
<gene>
    <name evidence="2" type="ORF">ACERK3_17250</name>
</gene>
<proteinExistence type="predicted"/>
<keyword evidence="3" id="KW-1185">Reference proteome</keyword>
<evidence type="ECO:0000259" key="1">
    <source>
        <dbReference type="Pfam" id="PF13701"/>
    </source>
</evidence>